<gene>
    <name evidence="2" type="ORF">LX12_000519</name>
</gene>
<protein>
    <submittedName>
        <fullName evidence="2">Uncharacterized protein</fullName>
    </submittedName>
</protein>
<evidence type="ECO:0000313" key="2">
    <source>
        <dbReference type="EMBL" id="MCP2159355.1"/>
    </source>
</evidence>
<evidence type="ECO:0000256" key="1">
    <source>
        <dbReference type="SAM" id="MobiDB-lite"/>
    </source>
</evidence>
<name>A0ABT1GY81_9NOCA</name>
<dbReference type="RefSeq" id="WP_253652927.1">
    <property type="nucleotide sequence ID" value="NZ_BAAAOE010000004.1"/>
</dbReference>
<sequence>MTIDPDATDPDAGALPVDSVPDKPVPEGAEGDVLEQEFVVDVDDDEYPHAAEVQED</sequence>
<keyword evidence="3" id="KW-1185">Reference proteome</keyword>
<dbReference type="EMBL" id="JAMTCG010000001">
    <property type="protein sequence ID" value="MCP2159355.1"/>
    <property type="molecule type" value="Genomic_DNA"/>
</dbReference>
<accession>A0ABT1GY81</accession>
<organism evidence="2 3">
    <name type="scientific">Williamsia serinedens</name>
    <dbReference type="NCBI Taxonomy" id="391736"/>
    <lineage>
        <taxon>Bacteria</taxon>
        <taxon>Bacillati</taxon>
        <taxon>Actinomycetota</taxon>
        <taxon>Actinomycetes</taxon>
        <taxon>Mycobacteriales</taxon>
        <taxon>Nocardiaceae</taxon>
        <taxon>Williamsia</taxon>
    </lineage>
</organism>
<dbReference type="Proteomes" id="UP001205740">
    <property type="component" value="Unassembled WGS sequence"/>
</dbReference>
<proteinExistence type="predicted"/>
<evidence type="ECO:0000313" key="3">
    <source>
        <dbReference type="Proteomes" id="UP001205740"/>
    </source>
</evidence>
<comment type="caution">
    <text evidence="2">The sequence shown here is derived from an EMBL/GenBank/DDBJ whole genome shotgun (WGS) entry which is preliminary data.</text>
</comment>
<feature type="region of interest" description="Disordered" evidence="1">
    <location>
        <begin position="1"/>
        <end position="32"/>
    </location>
</feature>
<reference evidence="2 3" key="1">
    <citation type="submission" date="2022-06" db="EMBL/GenBank/DDBJ databases">
        <title>Genomic Encyclopedia of Archaeal and Bacterial Type Strains, Phase II (KMG-II): from individual species to whole genera.</title>
        <authorList>
            <person name="Goeker M."/>
        </authorList>
    </citation>
    <scope>NUCLEOTIDE SEQUENCE [LARGE SCALE GENOMIC DNA]</scope>
    <source>
        <strain evidence="2 3">DSM 45037</strain>
    </source>
</reference>